<dbReference type="OrthoDB" id="7889018at2"/>
<dbReference type="KEGG" id="cpas:Clopa_3156"/>
<dbReference type="Pfam" id="PF03837">
    <property type="entry name" value="RecT"/>
    <property type="match status" value="1"/>
</dbReference>
<keyword evidence="3" id="KW-1185">Reference proteome</keyword>
<gene>
    <name evidence="2" type="ORF">Clopa_3156</name>
</gene>
<feature type="compositionally biased region" description="Acidic residues" evidence="1">
    <location>
        <begin position="308"/>
        <end position="318"/>
    </location>
</feature>
<dbReference type="STRING" id="86416.Clopa_3156"/>
<dbReference type="GO" id="GO:0006310">
    <property type="term" value="P:DNA recombination"/>
    <property type="evidence" value="ECO:0007669"/>
    <property type="project" value="InterPro"/>
</dbReference>
<feature type="compositionally biased region" description="Basic and acidic residues" evidence="1">
    <location>
        <begin position="203"/>
        <end position="221"/>
    </location>
</feature>
<dbReference type="InterPro" id="IPR010183">
    <property type="entry name" value="Phage_lambda_Bet"/>
</dbReference>
<reference evidence="2 3" key="1">
    <citation type="submission" date="2012-01" db="EMBL/GenBank/DDBJ databases">
        <title>Complete sequence of chromosome of Clostridium pasteurianum BC1.</title>
        <authorList>
            <consortium name="US DOE Joint Genome Institute"/>
            <person name="Lucas S."/>
            <person name="Han J."/>
            <person name="Lapidus A."/>
            <person name="Cheng J.-F."/>
            <person name="Goodwin L."/>
            <person name="Pitluck S."/>
            <person name="Peters L."/>
            <person name="Mikhailova N."/>
            <person name="Teshima H."/>
            <person name="Detter J.C."/>
            <person name="Han C."/>
            <person name="Tapia R."/>
            <person name="Land M."/>
            <person name="Hauser L."/>
            <person name="Kyrpides N."/>
            <person name="Ivanova N."/>
            <person name="Pagani I."/>
            <person name="Dunn J."/>
            <person name="Taghavi S."/>
            <person name="Francis A."/>
            <person name="van der Lelie D."/>
            <person name="Woyke T."/>
        </authorList>
    </citation>
    <scope>NUCLEOTIDE SEQUENCE [LARGE SCALE GENOMIC DNA]</scope>
    <source>
        <strain evidence="2 3">BC1</strain>
    </source>
</reference>
<accession>R4K8F7</accession>
<dbReference type="eggNOG" id="COG3723">
    <property type="taxonomic scope" value="Bacteria"/>
</dbReference>
<dbReference type="PATRIC" id="fig|86416.3.peg.3142"/>
<name>R4K8F7_CLOPA</name>
<dbReference type="InterPro" id="IPR018330">
    <property type="entry name" value="RecT_fam"/>
</dbReference>
<evidence type="ECO:0000313" key="3">
    <source>
        <dbReference type="Proteomes" id="UP000013523"/>
    </source>
</evidence>
<organism evidence="2 3">
    <name type="scientific">Clostridium pasteurianum BC1</name>
    <dbReference type="NCBI Taxonomy" id="86416"/>
    <lineage>
        <taxon>Bacteria</taxon>
        <taxon>Bacillati</taxon>
        <taxon>Bacillota</taxon>
        <taxon>Clostridia</taxon>
        <taxon>Eubacteriales</taxon>
        <taxon>Clostridiaceae</taxon>
        <taxon>Clostridium</taxon>
    </lineage>
</organism>
<evidence type="ECO:0000256" key="1">
    <source>
        <dbReference type="SAM" id="MobiDB-lite"/>
    </source>
</evidence>
<dbReference type="NCBIfam" id="TIGR01913">
    <property type="entry name" value="bet_lambda"/>
    <property type="match status" value="1"/>
</dbReference>
<dbReference type="EMBL" id="CP003261">
    <property type="protein sequence ID" value="AGK97971.1"/>
    <property type="molecule type" value="Genomic_DNA"/>
</dbReference>
<dbReference type="HOGENOM" id="CLU_073543_0_0_9"/>
<evidence type="ECO:0000313" key="2">
    <source>
        <dbReference type="EMBL" id="AGK97971.1"/>
    </source>
</evidence>
<feature type="region of interest" description="Disordered" evidence="1">
    <location>
        <begin position="295"/>
        <end position="318"/>
    </location>
</feature>
<proteinExistence type="predicted"/>
<dbReference type="Proteomes" id="UP000013523">
    <property type="component" value="Chromosome"/>
</dbReference>
<sequence length="318" mass="35756">MRNDNTDVLAMGRVEYEVNGTPIKLTSTIVKKYLVSGDPTRVTDEEVGVFLQLCKGQKLNPFLREAYLVKFGNKPAAMIVGKDTFTKRELRNQDSEGHEAGIIVVNLKKEVEQRSGTFYLKGQEMLVGGWAKAYRKNKKFPTEITVTLDEYIGKKADGTTNSNWTQRPATMIRKVALVQALREAYPEEFEGLYVAEEMNVDDKDLNTEPVDPEKEIEKENEVPEQPKPVQREQKEYLMQLGAQKGLVIGEGKEADVSKLEALANEHKISLRGLTYESANTLLKLVEEYTEVVDVEVTPVNDDPGPDAPPEDESDTEPF</sequence>
<dbReference type="AlphaFoldDB" id="R4K8F7"/>
<feature type="region of interest" description="Disordered" evidence="1">
    <location>
        <begin position="203"/>
        <end position="228"/>
    </location>
</feature>
<protein>
    <submittedName>
        <fullName evidence="2">Phage recombination protein Bet</fullName>
    </submittedName>
</protein>
<dbReference type="GO" id="GO:0003677">
    <property type="term" value="F:DNA binding"/>
    <property type="evidence" value="ECO:0007669"/>
    <property type="project" value="InterPro"/>
</dbReference>
<dbReference type="RefSeq" id="WP_015616259.1">
    <property type="nucleotide sequence ID" value="NC_021182.1"/>
</dbReference>